<dbReference type="Gene3D" id="1.10.510.10">
    <property type="entry name" value="Transferase(Phosphotransferase) domain 1"/>
    <property type="match status" value="1"/>
</dbReference>
<dbReference type="AlphaFoldDB" id="A0A7W8X0E4"/>
<evidence type="ECO:0000256" key="2">
    <source>
        <dbReference type="ARBA" id="ARBA00022527"/>
    </source>
</evidence>
<dbReference type="Gene3D" id="3.30.200.20">
    <property type="entry name" value="Phosphorylase Kinase, domain 1"/>
    <property type="match status" value="1"/>
</dbReference>
<evidence type="ECO:0000256" key="8">
    <source>
        <dbReference type="ARBA" id="ARBA00047899"/>
    </source>
</evidence>
<accession>A0A7W8X0E4</accession>
<dbReference type="InterPro" id="IPR008271">
    <property type="entry name" value="Ser/Thr_kinase_AS"/>
</dbReference>
<dbReference type="InterPro" id="IPR011009">
    <property type="entry name" value="Kinase-like_dom_sf"/>
</dbReference>
<feature type="domain" description="PASTA" evidence="14">
    <location>
        <begin position="532"/>
        <end position="601"/>
    </location>
</feature>
<dbReference type="SMART" id="SM00220">
    <property type="entry name" value="S_TKc"/>
    <property type="match status" value="1"/>
</dbReference>
<evidence type="ECO:0000259" key="14">
    <source>
        <dbReference type="PROSITE" id="PS51178"/>
    </source>
</evidence>
<evidence type="ECO:0000256" key="1">
    <source>
        <dbReference type="ARBA" id="ARBA00012513"/>
    </source>
</evidence>
<feature type="binding site" evidence="10">
    <location>
        <position position="43"/>
    </location>
    <ligand>
        <name>ATP</name>
        <dbReference type="ChEBI" id="CHEBI:30616"/>
    </ligand>
</feature>
<dbReference type="CDD" id="cd14014">
    <property type="entry name" value="STKc_PknB_like"/>
    <property type="match status" value="1"/>
</dbReference>
<gene>
    <name evidence="15" type="ORF">HD598_001465</name>
</gene>
<dbReference type="EMBL" id="JACHDR010000001">
    <property type="protein sequence ID" value="MBB5512778.1"/>
    <property type="molecule type" value="Genomic_DNA"/>
</dbReference>
<keyword evidence="12" id="KW-0812">Transmembrane</keyword>
<dbReference type="GO" id="GO:0004674">
    <property type="term" value="F:protein serine/threonine kinase activity"/>
    <property type="evidence" value="ECO:0007669"/>
    <property type="project" value="UniProtKB-KW"/>
</dbReference>
<dbReference type="Pfam" id="PF00069">
    <property type="entry name" value="Pkinase"/>
    <property type="match status" value="1"/>
</dbReference>
<dbReference type="NCBIfam" id="NF033483">
    <property type="entry name" value="PknB_PASTA_kin"/>
    <property type="match status" value="1"/>
</dbReference>
<evidence type="ECO:0000256" key="3">
    <source>
        <dbReference type="ARBA" id="ARBA00022679"/>
    </source>
</evidence>
<dbReference type="PANTHER" id="PTHR43289:SF6">
    <property type="entry name" value="SERINE_THREONINE-PROTEIN KINASE NEKL-3"/>
    <property type="match status" value="1"/>
</dbReference>
<dbReference type="CDD" id="cd06577">
    <property type="entry name" value="PASTA_pknB"/>
    <property type="match status" value="3"/>
</dbReference>
<dbReference type="PROSITE" id="PS00108">
    <property type="entry name" value="PROTEIN_KINASE_ST"/>
    <property type="match status" value="1"/>
</dbReference>
<dbReference type="Pfam" id="PF03793">
    <property type="entry name" value="PASTA"/>
    <property type="match status" value="3"/>
</dbReference>
<keyword evidence="12" id="KW-1133">Transmembrane helix</keyword>
<dbReference type="GO" id="GO:0045717">
    <property type="term" value="P:negative regulation of fatty acid biosynthetic process"/>
    <property type="evidence" value="ECO:0007669"/>
    <property type="project" value="UniProtKB-ARBA"/>
</dbReference>
<dbReference type="InterPro" id="IPR005543">
    <property type="entry name" value="PASTA_dom"/>
</dbReference>
<feature type="domain" description="PASTA" evidence="14">
    <location>
        <begin position="465"/>
        <end position="531"/>
    </location>
</feature>
<keyword evidence="12" id="KW-0472">Membrane</keyword>
<feature type="compositionally biased region" description="Basic and acidic residues" evidence="11">
    <location>
        <begin position="399"/>
        <end position="410"/>
    </location>
</feature>
<comment type="caution">
    <text evidence="15">The sequence shown here is derived from an EMBL/GenBank/DDBJ whole genome shotgun (WGS) entry which is preliminary data.</text>
</comment>
<evidence type="ECO:0000313" key="16">
    <source>
        <dbReference type="Proteomes" id="UP000580797"/>
    </source>
</evidence>
<dbReference type="RefSeq" id="WP_183664862.1">
    <property type="nucleotide sequence ID" value="NZ_BAAARH010000013.1"/>
</dbReference>
<reference evidence="15 16" key="1">
    <citation type="submission" date="2020-08" db="EMBL/GenBank/DDBJ databases">
        <title>Sequencing the genomes of 1000 actinobacteria strains.</title>
        <authorList>
            <person name="Klenk H.-P."/>
        </authorList>
    </citation>
    <scope>NUCLEOTIDE SEQUENCE [LARGE SCALE GENOMIC DNA]</scope>
    <source>
        <strain evidence="15 16">DSM 105783</strain>
    </source>
</reference>
<organism evidence="15 16">
    <name type="scientific">Neomicrococcus aestuarii</name>
    <dbReference type="NCBI Taxonomy" id="556325"/>
    <lineage>
        <taxon>Bacteria</taxon>
        <taxon>Bacillati</taxon>
        <taxon>Actinomycetota</taxon>
        <taxon>Actinomycetes</taxon>
        <taxon>Micrococcales</taxon>
        <taxon>Micrococcaceae</taxon>
        <taxon>Neomicrococcus</taxon>
    </lineage>
</organism>
<dbReference type="InterPro" id="IPR017441">
    <property type="entry name" value="Protein_kinase_ATP_BS"/>
</dbReference>
<dbReference type="SUPFAM" id="SSF56112">
    <property type="entry name" value="Protein kinase-like (PK-like)"/>
    <property type="match status" value="1"/>
</dbReference>
<evidence type="ECO:0000256" key="4">
    <source>
        <dbReference type="ARBA" id="ARBA00022737"/>
    </source>
</evidence>
<evidence type="ECO:0000256" key="9">
    <source>
        <dbReference type="ARBA" id="ARBA00048679"/>
    </source>
</evidence>
<comment type="catalytic activity">
    <reaction evidence="8">
        <text>L-threonyl-[protein] + ATP = O-phospho-L-threonyl-[protein] + ADP + H(+)</text>
        <dbReference type="Rhea" id="RHEA:46608"/>
        <dbReference type="Rhea" id="RHEA-COMP:11060"/>
        <dbReference type="Rhea" id="RHEA-COMP:11605"/>
        <dbReference type="ChEBI" id="CHEBI:15378"/>
        <dbReference type="ChEBI" id="CHEBI:30013"/>
        <dbReference type="ChEBI" id="CHEBI:30616"/>
        <dbReference type="ChEBI" id="CHEBI:61977"/>
        <dbReference type="ChEBI" id="CHEBI:456216"/>
        <dbReference type="EC" id="2.7.11.1"/>
    </reaction>
</comment>
<feature type="transmembrane region" description="Helical" evidence="12">
    <location>
        <begin position="435"/>
        <end position="456"/>
    </location>
</feature>
<feature type="region of interest" description="Disordered" evidence="11">
    <location>
        <begin position="669"/>
        <end position="747"/>
    </location>
</feature>
<dbReference type="GO" id="GO:0005524">
    <property type="term" value="F:ATP binding"/>
    <property type="evidence" value="ECO:0007669"/>
    <property type="project" value="UniProtKB-UniRule"/>
</dbReference>
<feature type="domain" description="Protein kinase" evidence="13">
    <location>
        <begin position="14"/>
        <end position="283"/>
    </location>
</feature>
<dbReference type="PROSITE" id="PS00107">
    <property type="entry name" value="PROTEIN_KINASE_ATP"/>
    <property type="match status" value="1"/>
</dbReference>
<evidence type="ECO:0000313" key="15">
    <source>
        <dbReference type="EMBL" id="MBB5512778.1"/>
    </source>
</evidence>
<dbReference type="PROSITE" id="PS50011">
    <property type="entry name" value="PROTEIN_KINASE_DOM"/>
    <property type="match status" value="1"/>
</dbReference>
<dbReference type="FunFam" id="1.10.510.10:FF:000021">
    <property type="entry name" value="Serine/threonine protein kinase"/>
    <property type="match status" value="1"/>
</dbReference>
<dbReference type="Gene3D" id="3.30.10.20">
    <property type="match status" value="3"/>
</dbReference>
<dbReference type="InterPro" id="IPR000719">
    <property type="entry name" value="Prot_kinase_dom"/>
</dbReference>
<proteinExistence type="predicted"/>
<protein>
    <recommendedName>
        <fullName evidence="1">non-specific serine/threonine protein kinase</fullName>
        <ecNumber evidence="1">2.7.11.1</ecNumber>
    </recommendedName>
</protein>
<evidence type="ECO:0000256" key="12">
    <source>
        <dbReference type="SAM" id="Phobius"/>
    </source>
</evidence>
<keyword evidence="2" id="KW-0723">Serine/threonine-protein kinase</keyword>
<feature type="region of interest" description="Disordered" evidence="11">
    <location>
        <begin position="304"/>
        <end position="323"/>
    </location>
</feature>
<name>A0A7W8X0E4_9MICC</name>
<dbReference type="EC" id="2.7.11.1" evidence="1"/>
<evidence type="ECO:0000256" key="11">
    <source>
        <dbReference type="SAM" id="MobiDB-lite"/>
    </source>
</evidence>
<keyword evidence="6 15" id="KW-0418">Kinase</keyword>
<sequence>MTNTSPPSVLNDRYAIKSLIGRGGMADVFLAHDELLGREVAVKLLRRDTAGDPMVVTRFRREAKAVAGLNHHSIVQVYDTGEHKRLDEGNQEFRVPFIVMEYVKGRTLRDLLKAGEITVELAQTYTRGVLSALAFSHQRGIVHRDIKPANVIVTESGHIKVMDFGIARALADASATVTQTHAIVGTAQYLSPEQARGEAIDSRSDIYSAGCLLFELATGRPPFVGESAVSVAYQHVGEKPVAPSSVNPDVSPALDAVIAKALEKDPADRFASAQEFDAALEAVESGLPLRDVLVLLGAEDTSEDDDAASVSGASASTSGVGDDDAATTVLSAAHASDATAAFSTFDVDDSTTVLKPAPMDSTAALGSATALGLTSSSAAGGASAAPLSASLVSGAGDSAGDRDGLPTSEHDEPEPLLADYMTSDDPPRRHAGRGWWIAIVTILSLALLAGGAYFFLQWSQQQQVANATIAVPAVSGMSQIDAQNALIAAGLRPRTEERFSDEVPQGEVIGTEPGAGSNARANADILLLLSKGPEQVTIPKDLEGQSESTVRDRLAKLNLSVDDEVEHVNDPEIPAGMLVKTNPALGDKVRAGTSVTITLSTGRVEVPRVIDMTQAKATEALEADSVRLNVQIQYVTRSGVTPGTVVAQVPAEKESVAQGSIVTISVARAAAPTQSPTTETVTATPSPSPSSSPSSETASSSAASTSAAPTTAPSSSNNGNGNGNGNAKGKDNGNGNAKGKDNGNGNG</sequence>
<feature type="domain" description="PASTA" evidence="14">
    <location>
        <begin position="602"/>
        <end position="668"/>
    </location>
</feature>
<dbReference type="PROSITE" id="PS51178">
    <property type="entry name" value="PASTA"/>
    <property type="match status" value="3"/>
</dbReference>
<evidence type="ECO:0000256" key="5">
    <source>
        <dbReference type="ARBA" id="ARBA00022741"/>
    </source>
</evidence>
<evidence type="ECO:0000256" key="6">
    <source>
        <dbReference type="ARBA" id="ARBA00022777"/>
    </source>
</evidence>
<dbReference type="Proteomes" id="UP000580797">
    <property type="component" value="Unassembled WGS sequence"/>
</dbReference>
<keyword evidence="7 10" id="KW-0067">ATP-binding</keyword>
<evidence type="ECO:0000259" key="13">
    <source>
        <dbReference type="PROSITE" id="PS50011"/>
    </source>
</evidence>
<feature type="compositionally biased region" description="Low complexity" evidence="11">
    <location>
        <begin position="671"/>
        <end position="719"/>
    </location>
</feature>
<dbReference type="PANTHER" id="PTHR43289">
    <property type="entry name" value="MITOGEN-ACTIVATED PROTEIN KINASE KINASE KINASE 20-RELATED"/>
    <property type="match status" value="1"/>
</dbReference>
<keyword evidence="4" id="KW-0677">Repeat</keyword>
<evidence type="ECO:0000256" key="10">
    <source>
        <dbReference type="PROSITE-ProRule" id="PRU10141"/>
    </source>
</evidence>
<keyword evidence="3 15" id="KW-0808">Transferase</keyword>
<feature type="compositionally biased region" description="Low complexity" evidence="11">
    <location>
        <begin position="308"/>
        <end position="320"/>
    </location>
</feature>
<keyword evidence="5 10" id="KW-0547">Nucleotide-binding</keyword>
<evidence type="ECO:0000256" key="7">
    <source>
        <dbReference type="ARBA" id="ARBA00022840"/>
    </source>
</evidence>
<dbReference type="SMART" id="SM00740">
    <property type="entry name" value="PASTA"/>
    <property type="match status" value="3"/>
</dbReference>
<feature type="region of interest" description="Disordered" evidence="11">
    <location>
        <begin position="393"/>
        <end position="427"/>
    </location>
</feature>
<comment type="catalytic activity">
    <reaction evidence="9">
        <text>L-seryl-[protein] + ATP = O-phospho-L-seryl-[protein] + ADP + H(+)</text>
        <dbReference type="Rhea" id="RHEA:17989"/>
        <dbReference type="Rhea" id="RHEA-COMP:9863"/>
        <dbReference type="Rhea" id="RHEA-COMP:11604"/>
        <dbReference type="ChEBI" id="CHEBI:15378"/>
        <dbReference type="ChEBI" id="CHEBI:29999"/>
        <dbReference type="ChEBI" id="CHEBI:30616"/>
        <dbReference type="ChEBI" id="CHEBI:83421"/>
        <dbReference type="ChEBI" id="CHEBI:456216"/>
        <dbReference type="EC" id="2.7.11.1"/>
    </reaction>
</comment>
<dbReference type="FunFam" id="3.30.200.20:FF:000035">
    <property type="entry name" value="Serine/threonine protein kinase Stk1"/>
    <property type="match status" value="1"/>
</dbReference>